<dbReference type="GO" id="GO:0009279">
    <property type="term" value="C:cell outer membrane"/>
    <property type="evidence" value="ECO:0007669"/>
    <property type="project" value="UniProtKB-SubCell"/>
</dbReference>
<accession>A0A2U8WND4</accession>
<dbReference type="PANTHER" id="PTHR32552:SF82">
    <property type="entry name" value="FCUA PROTEIN"/>
    <property type="match status" value="1"/>
</dbReference>
<evidence type="ECO:0000256" key="8">
    <source>
        <dbReference type="ARBA" id="ARBA00023077"/>
    </source>
</evidence>
<dbReference type="InterPro" id="IPR036942">
    <property type="entry name" value="Beta-barrel_TonB_sf"/>
</dbReference>
<dbReference type="NCBIfam" id="TIGR01783">
    <property type="entry name" value="TonB-siderophor"/>
    <property type="match status" value="1"/>
</dbReference>
<feature type="domain" description="Secretin/TonB short N-terminal" evidence="15">
    <location>
        <begin position="76"/>
        <end position="127"/>
    </location>
</feature>
<evidence type="ECO:0000256" key="7">
    <source>
        <dbReference type="ARBA" id="ARBA00023004"/>
    </source>
</evidence>
<name>A0A2U8WND4_9HYPH</name>
<protein>
    <submittedName>
        <fullName evidence="16">TonB-dependent siderophore receptor</fullName>
    </submittedName>
</protein>
<dbReference type="Proteomes" id="UP000245444">
    <property type="component" value="Chromosome"/>
</dbReference>
<evidence type="ECO:0000256" key="9">
    <source>
        <dbReference type="ARBA" id="ARBA00023136"/>
    </source>
</evidence>
<dbReference type="Pfam" id="PF00593">
    <property type="entry name" value="TonB_dep_Rec_b-barrel"/>
    <property type="match status" value="1"/>
</dbReference>
<evidence type="ECO:0000256" key="10">
    <source>
        <dbReference type="ARBA" id="ARBA00023170"/>
    </source>
</evidence>
<dbReference type="InterPro" id="IPR010105">
    <property type="entry name" value="TonB_sidphr_rcpt"/>
</dbReference>
<evidence type="ECO:0000256" key="14">
    <source>
        <dbReference type="SAM" id="SignalP"/>
    </source>
</evidence>
<evidence type="ECO:0000313" key="16">
    <source>
        <dbReference type="EMBL" id="AWN47587.1"/>
    </source>
</evidence>
<evidence type="ECO:0000256" key="12">
    <source>
        <dbReference type="PROSITE-ProRule" id="PRU01360"/>
    </source>
</evidence>
<feature type="signal peptide" evidence="14">
    <location>
        <begin position="1"/>
        <end position="33"/>
    </location>
</feature>
<dbReference type="AlphaFoldDB" id="A0A2U8WND4"/>
<dbReference type="Gene3D" id="2.40.170.20">
    <property type="entry name" value="TonB-dependent receptor, beta-barrel domain"/>
    <property type="match status" value="1"/>
</dbReference>
<keyword evidence="3 12" id="KW-0813">Transport</keyword>
<sequence length="851" mass="90133">MTVRERGVAGGRSLGLALAGVSLLALAPAAAGARPAGSAPGPSAPEAAPAGDTVSLSIPTGLLEPALVTFTEQAKVKLVYATDMTSALTTPGVEGAFRPLEALGRILEGTGLTYRNVSPTTVTLVNPRYAQLGGAREAVALEEIVVAGGGERPGAGAGPKAAGLPPPTGTVGQPPVPYAGGQVATGTRVGLLGNRSVLTTPFNVTGYTEKLIQDQQARSLADVVLNDSSVRNDAPPFSERDSFFIRGFTVVNLDVGFDGLFYIANPRRVFTEGTERVEILKGPSALLNGGTGRVGGTINLIPKRAYDAPLTRLTTTYLSDSQVWTHADLGRRFGPSGEWGVRTNLSYRAGNTPLDKNAIEVGVATLGLDYRGERLRASLDLVHNTQNITAPTSLFNAVAPGIPIPRAPNPRLNTASSLEYIDSRYNMAAGRVEYDVLPDTTVYAAGGVSRYNEDFLTSSYRVTSVTGQATNTLAIQPQEITGLTGEVGLRTKFQTGMLGHFLTVSAVEANNRNHRGGFLAPTLPVFQTNIYDPVHLARGSVNTLFLPRSNDRPLFTELSARSVGIADTLSLGEDRFLLTLGGRFQEIDQQSYNTRPGPTLGALASNYRSGRFSPAIAAVFRPTDALSFYGNYIEALEPGPAPPVTAINANEVFPPVVSRQQEIGVKYDLGTLALTASLFEIAQPNAFTDPGTNRFSVSGLQRNRGLELSAFGEPLPGVRLIGGVTFLDGRLVDTVGRRFDGNVAPGVPDVAFNLYGEVDLPPWLAPGLTLTGRAIYTSSQYYDQANTQRVPDWTRFDAGLRYTFAGASGKPVTVRAIVENVFDNAYWASAARGFLAVGAPRTVIVSATVDF</sequence>
<dbReference type="PROSITE" id="PS52016">
    <property type="entry name" value="TONB_DEPENDENT_REC_3"/>
    <property type="match status" value="1"/>
</dbReference>
<comment type="similarity">
    <text evidence="2 12 13">Belongs to the TonB-dependent receptor family.</text>
</comment>
<dbReference type="EMBL" id="CP029553">
    <property type="protein sequence ID" value="AWN47587.1"/>
    <property type="molecule type" value="Genomic_DNA"/>
</dbReference>
<evidence type="ECO:0000259" key="15">
    <source>
        <dbReference type="SMART" id="SM00965"/>
    </source>
</evidence>
<dbReference type="RefSeq" id="WP_109959912.1">
    <property type="nucleotide sequence ID" value="NZ_CP029553.1"/>
</dbReference>
<dbReference type="GO" id="GO:0038023">
    <property type="term" value="F:signaling receptor activity"/>
    <property type="evidence" value="ECO:0007669"/>
    <property type="project" value="InterPro"/>
</dbReference>
<keyword evidence="11 12" id="KW-0998">Cell outer membrane</keyword>
<dbReference type="SMART" id="SM00965">
    <property type="entry name" value="STN"/>
    <property type="match status" value="1"/>
</dbReference>
<keyword evidence="14" id="KW-0732">Signal</keyword>
<feature type="chain" id="PRO_5016177303" evidence="14">
    <location>
        <begin position="34"/>
        <end position="851"/>
    </location>
</feature>
<evidence type="ECO:0000256" key="3">
    <source>
        <dbReference type="ARBA" id="ARBA00022448"/>
    </source>
</evidence>
<evidence type="ECO:0000256" key="5">
    <source>
        <dbReference type="ARBA" id="ARBA00022496"/>
    </source>
</evidence>
<dbReference type="Pfam" id="PF07715">
    <property type="entry name" value="Plug"/>
    <property type="match status" value="1"/>
</dbReference>
<dbReference type="SUPFAM" id="SSF56935">
    <property type="entry name" value="Porins"/>
    <property type="match status" value="1"/>
</dbReference>
<evidence type="ECO:0000256" key="11">
    <source>
        <dbReference type="ARBA" id="ARBA00023237"/>
    </source>
</evidence>
<keyword evidence="7" id="KW-0408">Iron</keyword>
<dbReference type="Gene3D" id="3.55.50.30">
    <property type="match status" value="1"/>
</dbReference>
<keyword evidence="10 16" id="KW-0675">Receptor</keyword>
<evidence type="ECO:0000256" key="2">
    <source>
        <dbReference type="ARBA" id="ARBA00009810"/>
    </source>
</evidence>
<dbReference type="InterPro" id="IPR012910">
    <property type="entry name" value="Plug_dom"/>
</dbReference>
<dbReference type="InterPro" id="IPR000531">
    <property type="entry name" value="Beta-barrel_TonB"/>
</dbReference>
<organism evidence="16 17">
    <name type="scientific">Methylobacterium terrae</name>
    <dbReference type="NCBI Taxonomy" id="2202827"/>
    <lineage>
        <taxon>Bacteria</taxon>
        <taxon>Pseudomonadati</taxon>
        <taxon>Pseudomonadota</taxon>
        <taxon>Alphaproteobacteria</taxon>
        <taxon>Hyphomicrobiales</taxon>
        <taxon>Methylobacteriaceae</taxon>
        <taxon>Methylobacterium</taxon>
    </lineage>
</organism>
<gene>
    <name evidence="16" type="ORF">DK419_15765</name>
</gene>
<keyword evidence="4 12" id="KW-1134">Transmembrane beta strand</keyword>
<dbReference type="InterPro" id="IPR039426">
    <property type="entry name" value="TonB-dep_rcpt-like"/>
</dbReference>
<dbReference type="Gene3D" id="2.170.130.10">
    <property type="entry name" value="TonB-dependent receptor, plug domain"/>
    <property type="match status" value="1"/>
</dbReference>
<dbReference type="GO" id="GO:0015344">
    <property type="term" value="F:siderophore uptake transmembrane transporter activity"/>
    <property type="evidence" value="ECO:0007669"/>
    <property type="project" value="TreeGrafter"/>
</dbReference>
<dbReference type="CDD" id="cd01347">
    <property type="entry name" value="ligand_gated_channel"/>
    <property type="match status" value="1"/>
</dbReference>
<evidence type="ECO:0000313" key="17">
    <source>
        <dbReference type="Proteomes" id="UP000245444"/>
    </source>
</evidence>
<keyword evidence="17" id="KW-1185">Reference proteome</keyword>
<evidence type="ECO:0000256" key="4">
    <source>
        <dbReference type="ARBA" id="ARBA00022452"/>
    </source>
</evidence>
<reference evidence="16 17" key="1">
    <citation type="submission" date="2018-05" db="EMBL/GenBank/DDBJ databases">
        <title>Complete Genome Sequence of Methylobacterium sp. 17Sr1-28.</title>
        <authorList>
            <person name="Srinivasan S."/>
        </authorList>
    </citation>
    <scope>NUCLEOTIDE SEQUENCE [LARGE SCALE GENOMIC DNA]</scope>
    <source>
        <strain evidence="16 17">17Sr1-28</strain>
    </source>
</reference>
<evidence type="ECO:0000256" key="6">
    <source>
        <dbReference type="ARBA" id="ARBA00022692"/>
    </source>
</evidence>
<dbReference type="KEGG" id="mtea:DK419_15765"/>
<dbReference type="OrthoDB" id="9760333at2"/>
<evidence type="ECO:0000256" key="1">
    <source>
        <dbReference type="ARBA" id="ARBA00004571"/>
    </source>
</evidence>
<keyword evidence="6 12" id="KW-0812">Transmembrane</keyword>
<dbReference type="InterPro" id="IPR037066">
    <property type="entry name" value="Plug_dom_sf"/>
</dbReference>
<dbReference type="InterPro" id="IPR011662">
    <property type="entry name" value="Secretin/TonB_short_N"/>
</dbReference>
<keyword evidence="9 12" id="KW-0472">Membrane</keyword>
<keyword evidence="5" id="KW-0410">Iron transport</keyword>
<keyword evidence="5" id="KW-0406">Ion transport</keyword>
<dbReference type="GO" id="GO:0015891">
    <property type="term" value="P:siderophore transport"/>
    <property type="evidence" value="ECO:0007669"/>
    <property type="project" value="InterPro"/>
</dbReference>
<keyword evidence="8 13" id="KW-0798">TonB box</keyword>
<comment type="subcellular location">
    <subcellularLocation>
        <location evidence="1 12">Cell outer membrane</location>
        <topology evidence="1 12">Multi-pass membrane protein</topology>
    </subcellularLocation>
</comment>
<proteinExistence type="inferred from homology"/>
<dbReference type="PANTHER" id="PTHR32552">
    <property type="entry name" value="FERRICHROME IRON RECEPTOR-RELATED"/>
    <property type="match status" value="1"/>
</dbReference>
<evidence type="ECO:0000256" key="13">
    <source>
        <dbReference type="RuleBase" id="RU003357"/>
    </source>
</evidence>